<dbReference type="HAMAP" id="MF_00835">
    <property type="entry name" value="BioC"/>
    <property type="match status" value="1"/>
</dbReference>
<evidence type="ECO:0000313" key="10">
    <source>
        <dbReference type="EMBL" id="TCT23822.1"/>
    </source>
</evidence>
<dbReference type="OrthoDB" id="9760689at2"/>
<dbReference type="GO" id="GO:0032259">
    <property type="term" value="P:methylation"/>
    <property type="evidence" value="ECO:0007669"/>
    <property type="project" value="UniProtKB-KW"/>
</dbReference>
<dbReference type="AlphaFoldDB" id="A0A4V2V260"/>
<evidence type="ECO:0000256" key="5">
    <source>
        <dbReference type="ARBA" id="ARBA00022679"/>
    </source>
</evidence>
<sequence length="293" mass="32974">MRLSSKPIDKMRARHRFDQAATDYDSVAVLQREITDRLLERLDYVRLEPLRILDLGTGTGYAIDGLQRRYHEAQVIALDFAQGMLRQARQRGGPLRRPLCICADAETLPLNDGAVDLIVSNATLQWCNDLERTFDECRRVLRPGGLFMFTTFGPDTLTELRQSWSEVDGQSHVSAFLDMHDIGDALVRARFADVVMDAERLTLTYERTRDLMRDLKTLGANNATSERPRGLTGRARLAAVEQAYERHRCDGRLPASYEVVYGHAWALERQPVAAEFAIPVDAIGGRGRSTGPT</sequence>
<dbReference type="EMBL" id="SMAO01000001">
    <property type="protein sequence ID" value="TCT23822.1"/>
    <property type="molecule type" value="Genomic_DNA"/>
</dbReference>
<dbReference type="GO" id="GO:0010340">
    <property type="term" value="F:carboxyl-O-methyltransferase activity"/>
    <property type="evidence" value="ECO:0007669"/>
    <property type="project" value="UniProtKB-UniRule"/>
</dbReference>
<dbReference type="Gene3D" id="3.40.50.150">
    <property type="entry name" value="Vaccinia Virus protein VP39"/>
    <property type="match status" value="1"/>
</dbReference>
<name>A0A4V2V260_9GAMM</name>
<organism evidence="10 11">
    <name type="scientific">Thiobaca trueperi</name>
    <dbReference type="NCBI Taxonomy" id="127458"/>
    <lineage>
        <taxon>Bacteria</taxon>
        <taxon>Pseudomonadati</taxon>
        <taxon>Pseudomonadota</taxon>
        <taxon>Gammaproteobacteria</taxon>
        <taxon>Chromatiales</taxon>
        <taxon>Chromatiaceae</taxon>
        <taxon>Thiobaca</taxon>
    </lineage>
</organism>
<dbReference type="NCBIfam" id="TIGR02072">
    <property type="entry name" value="BioC"/>
    <property type="match status" value="1"/>
</dbReference>
<dbReference type="InterPro" id="IPR050602">
    <property type="entry name" value="Malonyl-ACP_OMT"/>
</dbReference>
<proteinExistence type="inferred from homology"/>
<protein>
    <recommendedName>
        <fullName evidence="3 8">Malonyl-[acyl-carrier protein] O-methyltransferase</fullName>
        <shortName evidence="8">Malonyl-ACP O-methyltransferase</shortName>
        <ecNumber evidence="3 8">2.1.1.197</ecNumber>
    </recommendedName>
    <alternativeName>
        <fullName evidence="8">Biotin synthesis protein BioC</fullName>
    </alternativeName>
</protein>
<dbReference type="RefSeq" id="WP_132974922.1">
    <property type="nucleotide sequence ID" value="NZ_SMAO01000001.1"/>
</dbReference>
<comment type="function">
    <text evidence="8">Converts the free carboxyl group of a malonyl-thioester to its methyl ester by transfer of a methyl group from S-adenosyl-L-methionine (SAM). It allows to synthesize pimeloyl-ACP via the fatty acid synthetic pathway.</text>
</comment>
<keyword evidence="7 8" id="KW-0093">Biotin biosynthesis</keyword>
<evidence type="ECO:0000259" key="9">
    <source>
        <dbReference type="Pfam" id="PF08241"/>
    </source>
</evidence>
<keyword evidence="4 8" id="KW-0489">Methyltransferase</keyword>
<dbReference type="InterPro" id="IPR011814">
    <property type="entry name" value="BioC"/>
</dbReference>
<evidence type="ECO:0000256" key="1">
    <source>
        <dbReference type="ARBA" id="ARBA00000852"/>
    </source>
</evidence>
<dbReference type="UniPathway" id="UPA00078"/>
<feature type="domain" description="Methyltransferase type 11" evidence="9">
    <location>
        <begin position="53"/>
        <end position="149"/>
    </location>
</feature>
<keyword evidence="6 8" id="KW-0949">S-adenosyl-L-methionine</keyword>
<dbReference type="Proteomes" id="UP000295717">
    <property type="component" value="Unassembled WGS sequence"/>
</dbReference>
<dbReference type="SUPFAM" id="SSF53335">
    <property type="entry name" value="S-adenosyl-L-methionine-dependent methyltransferases"/>
    <property type="match status" value="1"/>
</dbReference>
<comment type="catalytic activity">
    <reaction evidence="1 8">
        <text>malonyl-[ACP] + S-adenosyl-L-methionine = malonyl-[ACP] methyl ester + S-adenosyl-L-homocysteine</text>
        <dbReference type="Rhea" id="RHEA:17105"/>
        <dbReference type="Rhea" id="RHEA-COMP:9623"/>
        <dbReference type="Rhea" id="RHEA-COMP:9954"/>
        <dbReference type="ChEBI" id="CHEBI:57856"/>
        <dbReference type="ChEBI" id="CHEBI:59789"/>
        <dbReference type="ChEBI" id="CHEBI:78449"/>
        <dbReference type="ChEBI" id="CHEBI:78845"/>
        <dbReference type="EC" id="2.1.1.197"/>
    </reaction>
</comment>
<dbReference type="CDD" id="cd02440">
    <property type="entry name" value="AdoMet_MTases"/>
    <property type="match status" value="1"/>
</dbReference>
<accession>A0A4V2V260</accession>
<dbReference type="EC" id="2.1.1.197" evidence="3 8"/>
<evidence type="ECO:0000256" key="4">
    <source>
        <dbReference type="ARBA" id="ARBA00022603"/>
    </source>
</evidence>
<evidence type="ECO:0000256" key="6">
    <source>
        <dbReference type="ARBA" id="ARBA00022691"/>
    </source>
</evidence>
<dbReference type="GO" id="GO:0102130">
    <property type="term" value="F:malonyl-CoA methyltransferase activity"/>
    <property type="evidence" value="ECO:0007669"/>
    <property type="project" value="UniProtKB-EC"/>
</dbReference>
<dbReference type="Pfam" id="PF08241">
    <property type="entry name" value="Methyltransf_11"/>
    <property type="match status" value="1"/>
</dbReference>
<dbReference type="InterPro" id="IPR029063">
    <property type="entry name" value="SAM-dependent_MTases_sf"/>
</dbReference>
<gene>
    <name evidence="8" type="primary">bioC</name>
    <name evidence="10" type="ORF">EDC35_101135</name>
</gene>
<comment type="caution">
    <text evidence="10">The sequence shown here is derived from an EMBL/GenBank/DDBJ whole genome shotgun (WGS) entry which is preliminary data.</text>
</comment>
<dbReference type="GO" id="GO:0009102">
    <property type="term" value="P:biotin biosynthetic process"/>
    <property type="evidence" value="ECO:0007669"/>
    <property type="project" value="UniProtKB-UniRule"/>
</dbReference>
<dbReference type="GO" id="GO:0008757">
    <property type="term" value="F:S-adenosylmethionine-dependent methyltransferase activity"/>
    <property type="evidence" value="ECO:0007669"/>
    <property type="project" value="InterPro"/>
</dbReference>
<comment type="pathway">
    <text evidence="2 8">Cofactor biosynthesis; biotin biosynthesis.</text>
</comment>
<evidence type="ECO:0000256" key="2">
    <source>
        <dbReference type="ARBA" id="ARBA00004746"/>
    </source>
</evidence>
<dbReference type="InterPro" id="IPR013216">
    <property type="entry name" value="Methyltransf_11"/>
</dbReference>
<evidence type="ECO:0000313" key="11">
    <source>
        <dbReference type="Proteomes" id="UP000295717"/>
    </source>
</evidence>
<reference evidence="10 11" key="1">
    <citation type="submission" date="2019-03" db="EMBL/GenBank/DDBJ databases">
        <title>Genomic Encyclopedia of Type Strains, Phase IV (KMG-IV): sequencing the most valuable type-strain genomes for metagenomic binning, comparative biology and taxonomic classification.</title>
        <authorList>
            <person name="Goeker M."/>
        </authorList>
    </citation>
    <scope>NUCLEOTIDE SEQUENCE [LARGE SCALE GENOMIC DNA]</scope>
    <source>
        <strain evidence="10 11">DSM 13587</strain>
    </source>
</reference>
<evidence type="ECO:0000256" key="7">
    <source>
        <dbReference type="ARBA" id="ARBA00022756"/>
    </source>
</evidence>
<comment type="similarity">
    <text evidence="8">Belongs to the methyltransferase superfamily.</text>
</comment>
<keyword evidence="11" id="KW-1185">Reference proteome</keyword>
<keyword evidence="5 8" id="KW-0808">Transferase</keyword>
<evidence type="ECO:0000256" key="8">
    <source>
        <dbReference type="HAMAP-Rule" id="MF_00835"/>
    </source>
</evidence>
<evidence type="ECO:0000256" key="3">
    <source>
        <dbReference type="ARBA" id="ARBA00012327"/>
    </source>
</evidence>
<dbReference type="PANTHER" id="PTHR13090">
    <property type="entry name" value="ARGININE-HYDROXYLASE NDUFAF5, MITOCHONDRIAL"/>
    <property type="match status" value="1"/>
</dbReference>
<dbReference type="PANTHER" id="PTHR13090:SF1">
    <property type="entry name" value="ARGININE-HYDROXYLASE NDUFAF5, MITOCHONDRIAL"/>
    <property type="match status" value="1"/>
</dbReference>